<dbReference type="EMBL" id="JBANMG010000001">
    <property type="protein sequence ID" value="KAK6958454.1"/>
    <property type="molecule type" value="Genomic_DNA"/>
</dbReference>
<dbReference type="Proteomes" id="UP001369815">
    <property type="component" value="Unassembled WGS sequence"/>
</dbReference>
<name>A0AAX6N121_9PEZI</name>
<protein>
    <submittedName>
        <fullName evidence="1">Uncharacterized protein</fullName>
    </submittedName>
</protein>
<proteinExistence type="predicted"/>
<organism evidence="1 2">
    <name type="scientific">Daldinia eschscholtzii</name>
    <dbReference type="NCBI Taxonomy" id="292717"/>
    <lineage>
        <taxon>Eukaryota</taxon>
        <taxon>Fungi</taxon>
        <taxon>Dikarya</taxon>
        <taxon>Ascomycota</taxon>
        <taxon>Pezizomycotina</taxon>
        <taxon>Sordariomycetes</taxon>
        <taxon>Xylariomycetidae</taxon>
        <taxon>Xylariales</taxon>
        <taxon>Hypoxylaceae</taxon>
        <taxon>Daldinia</taxon>
    </lineage>
</organism>
<dbReference type="AlphaFoldDB" id="A0AAX6N121"/>
<gene>
    <name evidence="1" type="ORF">Daesc_001255</name>
</gene>
<evidence type="ECO:0000313" key="1">
    <source>
        <dbReference type="EMBL" id="KAK6958454.1"/>
    </source>
</evidence>
<evidence type="ECO:0000313" key="2">
    <source>
        <dbReference type="Proteomes" id="UP001369815"/>
    </source>
</evidence>
<comment type="caution">
    <text evidence="1">The sequence shown here is derived from an EMBL/GenBank/DDBJ whole genome shotgun (WGS) entry which is preliminary data.</text>
</comment>
<keyword evidence="2" id="KW-1185">Reference proteome</keyword>
<accession>A0AAX6N121</accession>
<sequence>MPASFNAPRPFSAASPVYPHYLPALHKSGRIERTIATATIAAVGIGYGLSKYKAIKSEKWQQEHHVQQEQLFHNAETIPATVPIPVPTAESSRNEALENAYGDRTSLSELEAAVAAYETRRKN</sequence>
<reference evidence="1 2" key="1">
    <citation type="journal article" date="2024" name="Front Chem Biol">
        <title>Unveiling the potential of Daldinia eschscholtzii MFLUCC 19-0629 through bioactivity and bioinformatics studies for enhanced sustainable agriculture production.</title>
        <authorList>
            <person name="Brooks S."/>
            <person name="Weaver J.A."/>
            <person name="Klomchit A."/>
            <person name="Alharthi S.A."/>
            <person name="Onlamun T."/>
            <person name="Nurani R."/>
            <person name="Vong T.K."/>
            <person name="Alberti F."/>
            <person name="Greco C."/>
        </authorList>
    </citation>
    <scope>NUCLEOTIDE SEQUENCE [LARGE SCALE GENOMIC DNA]</scope>
    <source>
        <strain evidence="1">MFLUCC 19-0629</strain>
    </source>
</reference>